<keyword evidence="2" id="KW-1185">Reference proteome</keyword>
<dbReference type="Proteomes" id="UP000019149">
    <property type="component" value="Unassembled WGS sequence"/>
</dbReference>
<dbReference type="CTD" id="36344486"/>
<accession>W6U7R7</accession>
<comment type="caution">
    <text evidence="1">The sequence shown here is derived from an EMBL/GenBank/DDBJ whole genome shotgun (WGS) entry which is preliminary data.</text>
</comment>
<dbReference type="KEGG" id="egl:EGR_08771"/>
<sequence>MVTAILTLDTASLVAQVSSQFMHGKGGFVGC</sequence>
<organism evidence="1 2">
    <name type="scientific">Echinococcus granulosus</name>
    <name type="common">Hydatid tapeworm</name>
    <dbReference type="NCBI Taxonomy" id="6210"/>
    <lineage>
        <taxon>Eukaryota</taxon>
        <taxon>Metazoa</taxon>
        <taxon>Spiralia</taxon>
        <taxon>Lophotrochozoa</taxon>
        <taxon>Platyhelminthes</taxon>
        <taxon>Cestoda</taxon>
        <taxon>Eucestoda</taxon>
        <taxon>Cyclophyllidea</taxon>
        <taxon>Taeniidae</taxon>
        <taxon>Echinococcus</taxon>
        <taxon>Echinococcus granulosus group</taxon>
    </lineage>
</organism>
<name>W6U7R7_ECHGR</name>
<protein>
    <submittedName>
        <fullName evidence="1">Uncharacterized protein</fullName>
    </submittedName>
</protein>
<dbReference type="GeneID" id="36344486"/>
<dbReference type="RefSeq" id="XP_024347597.1">
    <property type="nucleotide sequence ID" value="XM_024498020.1"/>
</dbReference>
<gene>
    <name evidence="1" type="ORF">EGR_08771</name>
</gene>
<dbReference type="EMBL" id="APAU02000118">
    <property type="protein sequence ID" value="EUB56401.1"/>
    <property type="molecule type" value="Genomic_DNA"/>
</dbReference>
<dbReference type="AlphaFoldDB" id="W6U7R7"/>
<proteinExistence type="predicted"/>
<evidence type="ECO:0000313" key="1">
    <source>
        <dbReference type="EMBL" id="EUB56401.1"/>
    </source>
</evidence>
<reference evidence="1 2" key="1">
    <citation type="journal article" date="2013" name="Nat. Genet.">
        <title>The genome of the hydatid tapeworm Echinococcus granulosus.</title>
        <authorList>
            <person name="Zheng H."/>
            <person name="Zhang W."/>
            <person name="Zhang L."/>
            <person name="Zhang Z."/>
            <person name="Li J."/>
            <person name="Lu G."/>
            <person name="Zhu Y."/>
            <person name="Wang Y."/>
            <person name="Huang Y."/>
            <person name="Liu J."/>
            <person name="Kang H."/>
            <person name="Chen J."/>
            <person name="Wang L."/>
            <person name="Chen A."/>
            <person name="Yu S."/>
            <person name="Gao Z."/>
            <person name="Jin L."/>
            <person name="Gu W."/>
            <person name="Wang Z."/>
            <person name="Zhao L."/>
            <person name="Shi B."/>
            <person name="Wen H."/>
            <person name="Lin R."/>
            <person name="Jones M.K."/>
            <person name="Brejova B."/>
            <person name="Vinar T."/>
            <person name="Zhao G."/>
            <person name="McManus D.P."/>
            <person name="Chen Z."/>
            <person name="Zhou Y."/>
            <person name="Wang S."/>
        </authorList>
    </citation>
    <scope>NUCLEOTIDE SEQUENCE [LARGE SCALE GENOMIC DNA]</scope>
</reference>
<evidence type="ECO:0000313" key="2">
    <source>
        <dbReference type="Proteomes" id="UP000019149"/>
    </source>
</evidence>